<reference evidence="2 3" key="1">
    <citation type="journal article" date="2023" name="IScience">
        <title>Expanded male sex-determining region conserved during the evolution of homothallism in the green alga Volvox.</title>
        <authorList>
            <person name="Yamamoto K."/>
            <person name="Matsuzaki R."/>
            <person name="Mahakham W."/>
            <person name="Heman W."/>
            <person name="Sekimoto H."/>
            <person name="Kawachi M."/>
            <person name="Minakuchi Y."/>
            <person name="Toyoda A."/>
            <person name="Nozaki H."/>
        </authorList>
    </citation>
    <scope>NUCLEOTIDE SEQUENCE [LARGE SCALE GENOMIC DNA]</scope>
    <source>
        <strain evidence="2 3">NIES-4468</strain>
    </source>
</reference>
<dbReference type="Proteomes" id="UP001165090">
    <property type="component" value="Unassembled WGS sequence"/>
</dbReference>
<sequence>MIPQQLLEDLVGGQNGANLDKCHQDKSPECLAEQDIASEVKELQQRVAKLEALLLAFINAFPTVMPKDALLSAAARFSACHPPSTWVRNGSSHSRRFSICLN</sequence>
<keyword evidence="1" id="KW-0175">Coiled coil</keyword>
<protein>
    <submittedName>
        <fullName evidence="2">Uncharacterized protein</fullName>
    </submittedName>
</protein>
<name>A0ABQ5RQJ7_9CHLO</name>
<keyword evidence="3" id="KW-1185">Reference proteome</keyword>
<gene>
    <name evidence="2" type="ORF">VaNZ11_001373</name>
</gene>
<accession>A0ABQ5RQJ7</accession>
<organism evidence="2 3">
    <name type="scientific">Volvox africanus</name>
    <dbReference type="NCBI Taxonomy" id="51714"/>
    <lineage>
        <taxon>Eukaryota</taxon>
        <taxon>Viridiplantae</taxon>
        <taxon>Chlorophyta</taxon>
        <taxon>core chlorophytes</taxon>
        <taxon>Chlorophyceae</taxon>
        <taxon>CS clade</taxon>
        <taxon>Chlamydomonadales</taxon>
        <taxon>Volvocaceae</taxon>
        <taxon>Volvox</taxon>
    </lineage>
</organism>
<comment type="caution">
    <text evidence="2">The sequence shown here is derived from an EMBL/GenBank/DDBJ whole genome shotgun (WGS) entry which is preliminary data.</text>
</comment>
<feature type="coiled-coil region" evidence="1">
    <location>
        <begin position="33"/>
        <end position="60"/>
    </location>
</feature>
<evidence type="ECO:0000256" key="1">
    <source>
        <dbReference type="SAM" id="Coils"/>
    </source>
</evidence>
<proteinExistence type="predicted"/>
<evidence type="ECO:0000313" key="3">
    <source>
        <dbReference type="Proteomes" id="UP001165090"/>
    </source>
</evidence>
<dbReference type="EMBL" id="BSDZ01000004">
    <property type="protein sequence ID" value="GLI59488.1"/>
    <property type="molecule type" value="Genomic_DNA"/>
</dbReference>
<evidence type="ECO:0000313" key="2">
    <source>
        <dbReference type="EMBL" id="GLI59488.1"/>
    </source>
</evidence>